<accession>A0ACB8V3L9</accession>
<name>A0ACB8V3L9_9EURO</name>
<comment type="caution">
    <text evidence="1">The sequence shown here is derived from an EMBL/GenBank/DDBJ whole genome shotgun (WGS) entry which is preliminary data.</text>
</comment>
<organism evidence="1">
    <name type="scientific">Ophidiomyces ophidiicola</name>
    <dbReference type="NCBI Taxonomy" id="1387563"/>
    <lineage>
        <taxon>Eukaryota</taxon>
        <taxon>Fungi</taxon>
        <taxon>Dikarya</taxon>
        <taxon>Ascomycota</taxon>
        <taxon>Pezizomycotina</taxon>
        <taxon>Eurotiomycetes</taxon>
        <taxon>Eurotiomycetidae</taxon>
        <taxon>Onygenales</taxon>
        <taxon>Onygenaceae</taxon>
        <taxon>Ophidiomyces</taxon>
    </lineage>
</organism>
<evidence type="ECO:0000313" key="1">
    <source>
        <dbReference type="EMBL" id="KAI2392140.1"/>
    </source>
</evidence>
<reference evidence="1" key="1">
    <citation type="journal article" date="2022" name="bioRxiv">
        <title>Population genetic analysis of Ophidiomyces ophidiicola, the causative agent of snake fungal disease, indicates recent introductions to the USA.</title>
        <authorList>
            <person name="Ladner J.T."/>
            <person name="Palmer J.M."/>
            <person name="Ettinger C.L."/>
            <person name="Stajich J.E."/>
            <person name="Farrell T.M."/>
            <person name="Glorioso B.M."/>
            <person name="Lawson B."/>
            <person name="Price S.J."/>
            <person name="Stengle A.G."/>
            <person name="Grear D.A."/>
            <person name="Lorch J.M."/>
        </authorList>
    </citation>
    <scope>NUCLEOTIDE SEQUENCE</scope>
    <source>
        <strain evidence="1">NWHC 24266-5</strain>
    </source>
</reference>
<gene>
    <name evidence="1" type="ORF">LOY88_000796</name>
</gene>
<proteinExistence type="predicted"/>
<protein>
    <submittedName>
        <fullName evidence="1">Uncharacterized protein</fullName>
    </submittedName>
</protein>
<sequence>MATSEGTIRIGYVPEHYLTPLHLAARSAFSSLPFSVSLTPFPSGTGHMISSLRQNEIDIGIGLTEGWVAGLVGKEQANKGADVDGGYKMVGQWVETPLRWAIVTGRKRNDILNVDDVKGGRVGVSRLGSGSHVMSFVLAKQQNWPPSSPLSPVILGPFSSLRDGVVGDNLEHSDGSVTAAADFFMWEQFTTKPYFDSTPSTPSPPLKKIGEIFTPWPSWHIAASTATFPKPEDDPRLLQLLNALDQGIVAFESNTEGAISLLGTGELGCTYSKEDASEWLKDVRFVKAGTRGVRQDIIVDVVAILKRAGVVPEDVESNEAVKRVAAASYRLVDEYAGKSFFDKFDFFTGKDPTEGFVEYVSEEKAWKNGLIGFSTTYFGDNQTWLGVDRTNIAPKGRRSVRITSKKAYNQGLFIADFAHVPGNMCGAWPAFWMLGPNWPYGGEIDIYEGVNLEVQNSVTLHTGPNCTISQNITSTGRVRTTNCDVAAPGQKHNEGCQISSRDPRNYGTRMNAAGGGLYATLWTKHDIKVWFFPRRHKMASDIAHGRLHPESWGRAMADFTGNCSFTKSFRDLKIVINTTFCGVWAGRVWASSPCASVSPTCEDFVANYPEAFRQTYWAINSLKVYQ</sequence>
<dbReference type="EMBL" id="JALBCA010000008">
    <property type="protein sequence ID" value="KAI2392140.1"/>
    <property type="molecule type" value="Genomic_DNA"/>
</dbReference>